<reference evidence="1 2" key="1">
    <citation type="submission" date="2024-01" db="EMBL/GenBank/DDBJ databases">
        <title>The complete chloroplast genome sequence of Lithospermum erythrorhizon: insights into the phylogenetic relationship among Boraginaceae species and the maternal lineages of purple gromwells.</title>
        <authorList>
            <person name="Okada T."/>
            <person name="Watanabe K."/>
        </authorList>
    </citation>
    <scope>NUCLEOTIDE SEQUENCE [LARGE SCALE GENOMIC DNA]</scope>
</reference>
<organism evidence="1 2">
    <name type="scientific">Lithospermum erythrorhizon</name>
    <name type="common">Purple gromwell</name>
    <name type="synonym">Lithospermum officinale var. erythrorhizon</name>
    <dbReference type="NCBI Taxonomy" id="34254"/>
    <lineage>
        <taxon>Eukaryota</taxon>
        <taxon>Viridiplantae</taxon>
        <taxon>Streptophyta</taxon>
        <taxon>Embryophyta</taxon>
        <taxon>Tracheophyta</taxon>
        <taxon>Spermatophyta</taxon>
        <taxon>Magnoliopsida</taxon>
        <taxon>eudicotyledons</taxon>
        <taxon>Gunneridae</taxon>
        <taxon>Pentapetalae</taxon>
        <taxon>asterids</taxon>
        <taxon>lamiids</taxon>
        <taxon>Boraginales</taxon>
        <taxon>Boraginaceae</taxon>
        <taxon>Boraginoideae</taxon>
        <taxon>Lithospermeae</taxon>
        <taxon>Lithospermum</taxon>
    </lineage>
</organism>
<proteinExistence type="predicted"/>
<dbReference type="AlphaFoldDB" id="A0AAV3PN29"/>
<keyword evidence="2" id="KW-1185">Reference proteome</keyword>
<comment type="caution">
    <text evidence="1">The sequence shown here is derived from an EMBL/GenBank/DDBJ whole genome shotgun (WGS) entry which is preliminary data.</text>
</comment>
<evidence type="ECO:0000313" key="1">
    <source>
        <dbReference type="EMBL" id="GAA0152693.1"/>
    </source>
</evidence>
<sequence>MRIASCSTPRVVPVLNTLAGSLPSKGRRPKIRCRWNYQCPPTFAYLKVRNQWCDHHWILMRAFYPLKVFPGEGHVRELGACLCCYSIDIPFGRSGEHPLVLNFQKDISHGSAEAGQIFDLLPVGLIRSYPLSGARIPYKVLFLFGRGSSVEPLPPDVSLVPSHLFSPPPLSGCICRIPKERQGWTPLRVAISKIFSKEKDGETGRIPEGDACTSPYRPLAGSTLAYLLAPRQSIGKLQEFSDVKSKSHKGIIRGIRRRHGSWRRRNILFVGLHDLRGGFDPLFSSLRCTFPRGSLRRNGRSWRMSRDVVGVGVEEVGGRFGVATGEMLGEEASFFNTCAF</sequence>
<dbReference type="EMBL" id="BAABME010002029">
    <property type="protein sequence ID" value="GAA0152693.1"/>
    <property type="molecule type" value="Genomic_DNA"/>
</dbReference>
<dbReference type="Proteomes" id="UP001454036">
    <property type="component" value="Unassembled WGS sequence"/>
</dbReference>
<evidence type="ECO:0000313" key="2">
    <source>
        <dbReference type="Proteomes" id="UP001454036"/>
    </source>
</evidence>
<accession>A0AAV3PN29</accession>
<protein>
    <submittedName>
        <fullName evidence="1">Uncharacterized protein</fullName>
    </submittedName>
</protein>
<name>A0AAV3PN29_LITER</name>
<gene>
    <name evidence="1" type="ORF">LIER_11110</name>
</gene>